<dbReference type="InterPro" id="IPR036875">
    <property type="entry name" value="Znf_CCHC_sf"/>
</dbReference>
<accession>A0A6L2NDK2</accession>
<dbReference type="Gene3D" id="4.10.60.10">
    <property type="entry name" value="Zinc finger, CCHC-type"/>
    <property type="match status" value="1"/>
</dbReference>
<name>A0A6L2NDK2_TANCI</name>
<evidence type="ECO:0000259" key="2">
    <source>
        <dbReference type="PROSITE" id="PS50158"/>
    </source>
</evidence>
<dbReference type="PROSITE" id="PS50158">
    <property type="entry name" value="ZF_CCHC"/>
    <property type="match status" value="1"/>
</dbReference>
<dbReference type="SUPFAM" id="SSF57756">
    <property type="entry name" value="Retrovirus zinc finger-like domains"/>
    <property type="match status" value="1"/>
</dbReference>
<proteinExistence type="predicted"/>
<dbReference type="GO" id="GO:0003676">
    <property type="term" value="F:nucleic acid binding"/>
    <property type="evidence" value="ECO:0007669"/>
    <property type="project" value="InterPro"/>
</dbReference>
<dbReference type="SMART" id="SM00343">
    <property type="entry name" value="ZnF_C2HC"/>
    <property type="match status" value="1"/>
</dbReference>
<comment type="caution">
    <text evidence="3">The sequence shown here is derived from an EMBL/GenBank/DDBJ whole genome shotgun (WGS) entry which is preliminary data.</text>
</comment>
<dbReference type="InterPro" id="IPR001878">
    <property type="entry name" value="Znf_CCHC"/>
</dbReference>
<organism evidence="3">
    <name type="scientific">Tanacetum cinerariifolium</name>
    <name type="common">Dalmatian daisy</name>
    <name type="synonym">Chrysanthemum cinerariifolium</name>
    <dbReference type="NCBI Taxonomy" id="118510"/>
    <lineage>
        <taxon>Eukaryota</taxon>
        <taxon>Viridiplantae</taxon>
        <taxon>Streptophyta</taxon>
        <taxon>Embryophyta</taxon>
        <taxon>Tracheophyta</taxon>
        <taxon>Spermatophyta</taxon>
        <taxon>Magnoliopsida</taxon>
        <taxon>eudicotyledons</taxon>
        <taxon>Gunneridae</taxon>
        <taxon>Pentapetalae</taxon>
        <taxon>asterids</taxon>
        <taxon>campanulids</taxon>
        <taxon>Asterales</taxon>
        <taxon>Asteraceae</taxon>
        <taxon>Asteroideae</taxon>
        <taxon>Anthemideae</taxon>
        <taxon>Anthemidinae</taxon>
        <taxon>Tanacetum</taxon>
    </lineage>
</organism>
<protein>
    <submittedName>
        <fullName evidence="3">Retrotransposon Orf1</fullName>
    </submittedName>
</protein>
<keyword evidence="1" id="KW-0862">Zinc</keyword>
<keyword evidence="1" id="KW-0863">Zinc-finger</keyword>
<dbReference type="GO" id="GO:0008270">
    <property type="term" value="F:zinc ion binding"/>
    <property type="evidence" value="ECO:0007669"/>
    <property type="project" value="UniProtKB-KW"/>
</dbReference>
<reference evidence="3" key="1">
    <citation type="journal article" date="2019" name="Sci. Rep.">
        <title>Draft genome of Tanacetum cinerariifolium, the natural source of mosquito coil.</title>
        <authorList>
            <person name="Yamashiro T."/>
            <person name="Shiraishi A."/>
            <person name="Satake H."/>
            <person name="Nakayama K."/>
        </authorList>
    </citation>
    <scope>NUCLEOTIDE SEQUENCE</scope>
</reference>
<feature type="domain" description="CCHC-type" evidence="2">
    <location>
        <begin position="153"/>
        <end position="167"/>
    </location>
</feature>
<dbReference type="EMBL" id="BKCJ010008524">
    <property type="protein sequence ID" value="GEU82665.1"/>
    <property type="molecule type" value="Genomic_DNA"/>
</dbReference>
<evidence type="ECO:0000256" key="1">
    <source>
        <dbReference type="PROSITE-ProRule" id="PRU00047"/>
    </source>
</evidence>
<dbReference type="AlphaFoldDB" id="A0A6L2NDK2"/>
<sequence length="703" mass="81062">MLRKFDRQDLVDLHRLVMKRFKDNTLEGYNLLLWADLKIGILPEYKDTAGSGGNKDPEALVFHKKHTEEDSDRYITQCFVNGLYAPNGEINLEKNDNLISNNYAVKLCLEYENVGNLNGYNDVQNVRNQNGNGKLIVARAEGNATGHNGNQIRCYNCRGMGHFAKNCMVRPRRRDAAYLHTQLLIAQKKEAGIQLQSEEFDLMAAAADLDEIEEVNANCILMANLQQASTLGTQTDKAPVYDSDGSAEVHNYEYCYDNDIFNMFTQEEQYTELLEPIPESHQVPHNDNNVISEVTSMEQSGETVEQHPANVEETRALYDSLYQNLAIEVEKVNTVNCKLKETNVELTTELARFKNQEKCFEISQEKSGSASVLVRKRPHLLDYLKNRRTQTFGAYDHEAGSSRPKRSRHIETVEEALLLNVHHEFLKWNGCSREARSRYNTRLATLLPKLIYSPHIMNWQFLHKFGYGKEIDQMLKISLKEAESNEEIFFSIAWVRAFNIQEPMYPKLCHEFYSTYEFDEVCVDVELQSKKIINFRLGGHAHSLTLLQFSRRLGLYHAEELDEEGVDADFQGVLHKMITYGLCQRTTGYEKIKKNDLWAGSQKDSQICCGQFISKIAMKSRVLTEEIMCTLSALVYYRSLDMTTLRELINSEDRLIHDIPVNDVLRVATQRAPRVQRASMQDLYEHMGNMEIRQEAIERMKYR</sequence>
<keyword evidence="1" id="KW-0479">Metal-binding</keyword>
<dbReference type="Pfam" id="PF00098">
    <property type="entry name" value="zf-CCHC"/>
    <property type="match status" value="1"/>
</dbReference>
<evidence type="ECO:0000313" key="3">
    <source>
        <dbReference type="EMBL" id="GEU82665.1"/>
    </source>
</evidence>
<gene>
    <name evidence="3" type="ORF">Tci_054643</name>
</gene>